<organism evidence="1 2">
    <name type="scientific">Catharanthus roseus</name>
    <name type="common">Madagascar periwinkle</name>
    <name type="synonym">Vinca rosea</name>
    <dbReference type="NCBI Taxonomy" id="4058"/>
    <lineage>
        <taxon>Eukaryota</taxon>
        <taxon>Viridiplantae</taxon>
        <taxon>Streptophyta</taxon>
        <taxon>Embryophyta</taxon>
        <taxon>Tracheophyta</taxon>
        <taxon>Spermatophyta</taxon>
        <taxon>Magnoliopsida</taxon>
        <taxon>eudicotyledons</taxon>
        <taxon>Gunneridae</taxon>
        <taxon>Pentapetalae</taxon>
        <taxon>asterids</taxon>
        <taxon>lamiids</taxon>
        <taxon>Gentianales</taxon>
        <taxon>Apocynaceae</taxon>
        <taxon>Rauvolfioideae</taxon>
        <taxon>Vinceae</taxon>
        <taxon>Catharanthinae</taxon>
        <taxon>Catharanthus</taxon>
    </lineage>
</organism>
<dbReference type="Proteomes" id="UP001060085">
    <property type="component" value="Linkage Group LG04"/>
</dbReference>
<name>A0ACC0B5C4_CATRO</name>
<reference evidence="2" key="1">
    <citation type="journal article" date="2023" name="Nat. Plants">
        <title>Single-cell RNA sequencing provides a high-resolution roadmap for understanding the multicellular compartmentation of specialized metabolism.</title>
        <authorList>
            <person name="Sun S."/>
            <person name="Shen X."/>
            <person name="Li Y."/>
            <person name="Li Y."/>
            <person name="Wang S."/>
            <person name="Li R."/>
            <person name="Zhang H."/>
            <person name="Shen G."/>
            <person name="Guo B."/>
            <person name="Wei J."/>
            <person name="Xu J."/>
            <person name="St-Pierre B."/>
            <person name="Chen S."/>
            <person name="Sun C."/>
        </authorList>
    </citation>
    <scope>NUCLEOTIDE SEQUENCE [LARGE SCALE GENOMIC DNA]</scope>
</reference>
<gene>
    <name evidence="1" type="ORF">M9H77_17701</name>
</gene>
<sequence length="128" mass="14456">MENQIELLARMFVEKSLNNAPSNTVTLQDVEEQEPKESTPQGFQEPLSNTIIVEQKILLLVLSILQENEDYQQDRSSLGPSSSQLVEDDDEADKSYNPSDDEEDEASAQNTVPIYAFQTEMQTAFEQP</sequence>
<keyword evidence="2" id="KW-1185">Reference proteome</keyword>
<evidence type="ECO:0000313" key="2">
    <source>
        <dbReference type="Proteomes" id="UP001060085"/>
    </source>
</evidence>
<comment type="caution">
    <text evidence="1">The sequence shown here is derived from an EMBL/GenBank/DDBJ whole genome shotgun (WGS) entry which is preliminary data.</text>
</comment>
<protein>
    <submittedName>
        <fullName evidence="1">Uncharacterized protein</fullName>
    </submittedName>
</protein>
<evidence type="ECO:0000313" key="1">
    <source>
        <dbReference type="EMBL" id="KAI5667848.1"/>
    </source>
</evidence>
<proteinExistence type="predicted"/>
<accession>A0ACC0B5C4</accession>
<dbReference type="EMBL" id="CM044704">
    <property type="protein sequence ID" value="KAI5667848.1"/>
    <property type="molecule type" value="Genomic_DNA"/>
</dbReference>